<dbReference type="Proteomes" id="UP000223363">
    <property type="component" value="Segment"/>
</dbReference>
<gene>
    <name evidence="1" type="ORF">2050HW_00169</name>
</gene>
<keyword evidence="2" id="KW-1185">Reference proteome</keyword>
<reference evidence="2" key="1">
    <citation type="submission" date="2017-06" db="EMBL/GenBank/DDBJ databases">
        <authorList>
            <person name="Zhao X."/>
        </authorList>
    </citation>
    <scope>NUCLEOTIDE SEQUENCE [LARGE SCALE GENOMIC DNA]</scope>
</reference>
<proteinExistence type="predicted"/>
<protein>
    <submittedName>
        <fullName evidence="1">Uncharacterized protein</fullName>
    </submittedName>
</protein>
<accession>A0A289ZTP8</accession>
<evidence type="ECO:0000313" key="2">
    <source>
        <dbReference type="Proteomes" id="UP000223363"/>
    </source>
</evidence>
<organism evidence="1 2">
    <name type="scientific">Serratia phage vB_SmaM_ 2050HW</name>
    <dbReference type="NCBI Taxonomy" id="2024252"/>
    <lineage>
        <taxon>Viruses</taxon>
        <taxon>Duplodnaviria</taxon>
        <taxon>Heunggongvirae</taxon>
        <taxon>Uroviricota</taxon>
        <taxon>Caudoviricetes</taxon>
        <taxon>Chimalliviridae</taxon>
        <taxon>Moabitevirus</taxon>
        <taxon>Moabitevirus mv2050HW</taxon>
    </lineage>
</organism>
<sequence length="176" mass="19906">MGTYIYAESQCKKGKTWVDTYSSFGPLKSSELSQLFGWGKSNYLADEVGFILSKHNGAPEVLFSSEFEWDYDYARNWFMGSELIALMDSGKTIPRRGYLSRKEFLTWDGKSELDSYSGNAWGKTVHMAAANKVDDYDCVLVTWESTLSSVLGTFGTFVREEVAEHGDVRIVYGFDQ</sequence>
<evidence type="ECO:0000313" key="1">
    <source>
        <dbReference type="EMBL" id="ATA65504.1"/>
    </source>
</evidence>
<dbReference type="EMBL" id="MF285618">
    <property type="protein sequence ID" value="ATA65504.1"/>
    <property type="molecule type" value="Genomic_DNA"/>
</dbReference>
<name>A0A289ZTP8_9CAUD</name>